<comment type="caution">
    <text evidence="1">The sequence shown here is derived from an EMBL/GenBank/DDBJ whole genome shotgun (WGS) entry which is preliminary data.</text>
</comment>
<dbReference type="AlphaFoldDB" id="A0AAD7IHE9"/>
<gene>
    <name evidence="1" type="ORF">B0H16DRAFT_1861840</name>
</gene>
<evidence type="ECO:0000313" key="1">
    <source>
        <dbReference type="EMBL" id="KAJ7741704.1"/>
    </source>
</evidence>
<sequence length="303" mass="34348">MADHTLSGAPETCPQELIDLILENTDSADTDTLKSCALVAHSFRPTSQKLIFSDLTILPLGRDTVPALQRLSDVLSASPHLALHFRTLHLVQPRSNETCVWMQSDVLPAILSLFINLESLDLQIYNWEYLHSQSASFRNVEDNHYESDPDNASVNLHHLRLASLHLDAGFAPVLLNWAIRTVDPKYLRYLHTTVGSDNTEEVQQILNSAVYVETYHLSIDCALSHDESPNLEEMQRLRTLRISVKLDWDDFLAAEREWWDRDLNPFDNALDTVVNLGQVPQEIYRTTHPQASRSQLTVSECPG</sequence>
<accession>A0AAD7IHE9</accession>
<evidence type="ECO:0000313" key="2">
    <source>
        <dbReference type="Proteomes" id="UP001215598"/>
    </source>
</evidence>
<protein>
    <submittedName>
        <fullName evidence="1">Uncharacterized protein</fullName>
    </submittedName>
</protein>
<proteinExistence type="predicted"/>
<dbReference type="Proteomes" id="UP001215598">
    <property type="component" value="Unassembled WGS sequence"/>
</dbReference>
<organism evidence="1 2">
    <name type="scientific">Mycena metata</name>
    <dbReference type="NCBI Taxonomy" id="1033252"/>
    <lineage>
        <taxon>Eukaryota</taxon>
        <taxon>Fungi</taxon>
        <taxon>Dikarya</taxon>
        <taxon>Basidiomycota</taxon>
        <taxon>Agaricomycotina</taxon>
        <taxon>Agaricomycetes</taxon>
        <taxon>Agaricomycetidae</taxon>
        <taxon>Agaricales</taxon>
        <taxon>Marasmiineae</taxon>
        <taxon>Mycenaceae</taxon>
        <taxon>Mycena</taxon>
    </lineage>
</organism>
<dbReference type="EMBL" id="JARKIB010000098">
    <property type="protein sequence ID" value="KAJ7741704.1"/>
    <property type="molecule type" value="Genomic_DNA"/>
</dbReference>
<reference evidence="1" key="1">
    <citation type="submission" date="2023-03" db="EMBL/GenBank/DDBJ databases">
        <title>Massive genome expansion in bonnet fungi (Mycena s.s.) driven by repeated elements and novel gene families across ecological guilds.</title>
        <authorList>
            <consortium name="Lawrence Berkeley National Laboratory"/>
            <person name="Harder C.B."/>
            <person name="Miyauchi S."/>
            <person name="Viragh M."/>
            <person name="Kuo A."/>
            <person name="Thoen E."/>
            <person name="Andreopoulos B."/>
            <person name="Lu D."/>
            <person name="Skrede I."/>
            <person name="Drula E."/>
            <person name="Henrissat B."/>
            <person name="Morin E."/>
            <person name="Kohler A."/>
            <person name="Barry K."/>
            <person name="LaButti K."/>
            <person name="Morin E."/>
            <person name="Salamov A."/>
            <person name="Lipzen A."/>
            <person name="Mereny Z."/>
            <person name="Hegedus B."/>
            <person name="Baldrian P."/>
            <person name="Stursova M."/>
            <person name="Weitz H."/>
            <person name="Taylor A."/>
            <person name="Grigoriev I.V."/>
            <person name="Nagy L.G."/>
            <person name="Martin F."/>
            <person name="Kauserud H."/>
        </authorList>
    </citation>
    <scope>NUCLEOTIDE SEQUENCE</scope>
    <source>
        <strain evidence="1">CBHHK182m</strain>
    </source>
</reference>
<name>A0AAD7IHE9_9AGAR</name>
<keyword evidence="2" id="KW-1185">Reference proteome</keyword>